<protein>
    <submittedName>
        <fullName evidence="1">Uncharacterized protein</fullName>
    </submittedName>
</protein>
<gene>
    <name evidence="1" type="ORF">KI387_005319</name>
</gene>
<accession>A0AA38GLB9</accession>
<dbReference type="Proteomes" id="UP000824469">
    <property type="component" value="Unassembled WGS sequence"/>
</dbReference>
<evidence type="ECO:0000313" key="1">
    <source>
        <dbReference type="EMBL" id="KAH9325141.1"/>
    </source>
</evidence>
<sequence>MAGGGLPAPGAGVLTGAKKIPVGNGWRGGAHRSACELEAKKVVLELIRQFSAFLVVKTLVSLFGESVVENMTAEKILVQAKLTIEVIQEVPLNPTPVEFDRLKSSKDFNVGGIDLKIAAKSVHLSVPPPKAGFSKSRVKRVIFY</sequence>
<evidence type="ECO:0000313" key="2">
    <source>
        <dbReference type="Proteomes" id="UP000824469"/>
    </source>
</evidence>
<dbReference type="EMBL" id="JAHRHJ020000002">
    <property type="protein sequence ID" value="KAH9325141.1"/>
    <property type="molecule type" value="Genomic_DNA"/>
</dbReference>
<name>A0AA38GLB9_TAXCH</name>
<reference evidence="1 2" key="1">
    <citation type="journal article" date="2021" name="Nat. Plants">
        <title>The Taxus genome provides insights into paclitaxel biosynthesis.</title>
        <authorList>
            <person name="Xiong X."/>
            <person name="Gou J."/>
            <person name="Liao Q."/>
            <person name="Li Y."/>
            <person name="Zhou Q."/>
            <person name="Bi G."/>
            <person name="Li C."/>
            <person name="Du R."/>
            <person name="Wang X."/>
            <person name="Sun T."/>
            <person name="Guo L."/>
            <person name="Liang H."/>
            <person name="Lu P."/>
            <person name="Wu Y."/>
            <person name="Zhang Z."/>
            <person name="Ro D.K."/>
            <person name="Shang Y."/>
            <person name="Huang S."/>
            <person name="Yan J."/>
        </authorList>
    </citation>
    <scope>NUCLEOTIDE SEQUENCE [LARGE SCALE GENOMIC DNA]</scope>
    <source>
        <strain evidence="1">Ta-2019</strain>
    </source>
</reference>
<proteinExistence type="predicted"/>
<feature type="non-terminal residue" evidence="1">
    <location>
        <position position="144"/>
    </location>
</feature>
<comment type="caution">
    <text evidence="1">The sequence shown here is derived from an EMBL/GenBank/DDBJ whole genome shotgun (WGS) entry which is preliminary data.</text>
</comment>
<organism evidence="1 2">
    <name type="scientific">Taxus chinensis</name>
    <name type="common">Chinese yew</name>
    <name type="synonym">Taxus wallichiana var. chinensis</name>
    <dbReference type="NCBI Taxonomy" id="29808"/>
    <lineage>
        <taxon>Eukaryota</taxon>
        <taxon>Viridiplantae</taxon>
        <taxon>Streptophyta</taxon>
        <taxon>Embryophyta</taxon>
        <taxon>Tracheophyta</taxon>
        <taxon>Spermatophyta</taxon>
        <taxon>Pinopsida</taxon>
        <taxon>Pinidae</taxon>
        <taxon>Conifers II</taxon>
        <taxon>Cupressales</taxon>
        <taxon>Taxaceae</taxon>
        <taxon>Taxus</taxon>
    </lineage>
</organism>
<dbReference type="AlphaFoldDB" id="A0AA38GLB9"/>
<keyword evidence="2" id="KW-1185">Reference proteome</keyword>